<organism evidence="8 9">
    <name type="scientific">Cuscuta epithymum</name>
    <dbReference type="NCBI Taxonomy" id="186058"/>
    <lineage>
        <taxon>Eukaryota</taxon>
        <taxon>Viridiplantae</taxon>
        <taxon>Streptophyta</taxon>
        <taxon>Embryophyta</taxon>
        <taxon>Tracheophyta</taxon>
        <taxon>Spermatophyta</taxon>
        <taxon>Magnoliopsida</taxon>
        <taxon>eudicotyledons</taxon>
        <taxon>Gunneridae</taxon>
        <taxon>Pentapetalae</taxon>
        <taxon>asterids</taxon>
        <taxon>lamiids</taxon>
        <taxon>Solanales</taxon>
        <taxon>Convolvulaceae</taxon>
        <taxon>Cuscuteae</taxon>
        <taxon>Cuscuta</taxon>
        <taxon>Cuscuta subgen. Cuscuta</taxon>
    </lineage>
</organism>
<gene>
    <name evidence="8" type="ORF">CEPIT_LOCUS35678</name>
</gene>
<sequence>MLLSLQYLHFPQQSIEMENLGVDGEMKKLISELSHGRDAAAQLQMILNGPAPPPTRSDQEACELLVQNVLSSYEKVLTMLNSESSTANTTRAAVPPSPAGATFGIQSSSSLSGSPHSEDSDRDGDGSRKRKAPRWTQKIKVCKGSEPEGHVDDGYSWRKYGQKEIHGSRYPRAYFRCAHRHTQGCLATKHVQRSDEDPNIFDITFRGKHACKQFQPGNSSPPPLPPLLIPPQNQEPIISAMESQLVINPFTKQAQRPSGDVLKVETSNVSIAHQENHLLFNYFDNLSSSISNPKNDHYSFQPYDQNFGWNVPSGGFGLIDGGGSQNVELKSELAASSEASRITPPPSRAVQTTNSSFVDQGFPFVTMGFDSNFTFGDHDDFFP</sequence>
<keyword evidence="2" id="KW-0805">Transcription regulation</keyword>
<proteinExistence type="predicted"/>
<dbReference type="InterPro" id="IPR044810">
    <property type="entry name" value="WRKY_plant"/>
</dbReference>
<keyword evidence="4" id="KW-0804">Transcription</keyword>
<evidence type="ECO:0000256" key="3">
    <source>
        <dbReference type="ARBA" id="ARBA00023125"/>
    </source>
</evidence>
<evidence type="ECO:0000313" key="9">
    <source>
        <dbReference type="Proteomes" id="UP001152523"/>
    </source>
</evidence>
<dbReference type="AlphaFoldDB" id="A0AAV0FNS9"/>
<dbReference type="InterPro" id="IPR003657">
    <property type="entry name" value="WRKY_dom"/>
</dbReference>
<protein>
    <recommendedName>
        <fullName evidence="7">WRKY domain-containing protein</fullName>
    </recommendedName>
</protein>
<dbReference type="Gene3D" id="2.20.25.80">
    <property type="entry name" value="WRKY domain"/>
    <property type="match status" value="1"/>
</dbReference>
<keyword evidence="5" id="KW-0539">Nucleus</keyword>
<feature type="region of interest" description="Disordered" evidence="6">
    <location>
        <begin position="84"/>
        <end position="136"/>
    </location>
</feature>
<comment type="caution">
    <text evidence="8">The sequence shown here is derived from an EMBL/GenBank/DDBJ whole genome shotgun (WGS) entry which is preliminary data.</text>
</comment>
<evidence type="ECO:0000256" key="6">
    <source>
        <dbReference type="SAM" id="MobiDB-lite"/>
    </source>
</evidence>
<dbReference type="SMART" id="SM00774">
    <property type="entry name" value="WRKY"/>
    <property type="match status" value="1"/>
</dbReference>
<evidence type="ECO:0000256" key="2">
    <source>
        <dbReference type="ARBA" id="ARBA00023015"/>
    </source>
</evidence>
<dbReference type="SUPFAM" id="SSF118290">
    <property type="entry name" value="WRKY DNA-binding domain"/>
    <property type="match status" value="1"/>
</dbReference>
<dbReference type="InterPro" id="IPR036576">
    <property type="entry name" value="WRKY_dom_sf"/>
</dbReference>
<dbReference type="Proteomes" id="UP001152523">
    <property type="component" value="Unassembled WGS sequence"/>
</dbReference>
<dbReference type="PROSITE" id="PS50811">
    <property type="entry name" value="WRKY"/>
    <property type="match status" value="1"/>
</dbReference>
<evidence type="ECO:0000256" key="1">
    <source>
        <dbReference type="ARBA" id="ARBA00004123"/>
    </source>
</evidence>
<dbReference type="GO" id="GO:0005634">
    <property type="term" value="C:nucleus"/>
    <property type="evidence" value="ECO:0007669"/>
    <property type="project" value="UniProtKB-SubCell"/>
</dbReference>
<evidence type="ECO:0000313" key="8">
    <source>
        <dbReference type="EMBL" id="CAH9136964.1"/>
    </source>
</evidence>
<reference evidence="8" key="1">
    <citation type="submission" date="2022-07" db="EMBL/GenBank/DDBJ databases">
        <authorList>
            <person name="Macas J."/>
            <person name="Novak P."/>
            <person name="Neumann P."/>
        </authorList>
    </citation>
    <scope>NUCLEOTIDE SEQUENCE</scope>
</reference>
<dbReference type="PANTHER" id="PTHR32096">
    <property type="entry name" value="WRKY TRANSCRIPTION FACTOR 30-RELATED-RELATED"/>
    <property type="match status" value="1"/>
</dbReference>
<dbReference type="PANTHER" id="PTHR32096:SF146">
    <property type="entry name" value="WRKY TRANSCRIPTION FACTOR 19-RELATED"/>
    <property type="match status" value="1"/>
</dbReference>
<name>A0AAV0FNS9_9ASTE</name>
<dbReference type="GO" id="GO:0000976">
    <property type="term" value="F:transcription cis-regulatory region binding"/>
    <property type="evidence" value="ECO:0007669"/>
    <property type="project" value="TreeGrafter"/>
</dbReference>
<dbReference type="Pfam" id="PF03106">
    <property type="entry name" value="WRKY"/>
    <property type="match status" value="1"/>
</dbReference>
<comment type="subcellular location">
    <subcellularLocation>
        <location evidence="1">Nucleus</location>
    </subcellularLocation>
</comment>
<feature type="compositionally biased region" description="Basic and acidic residues" evidence="6">
    <location>
        <begin position="116"/>
        <end position="127"/>
    </location>
</feature>
<accession>A0AAV0FNS9</accession>
<evidence type="ECO:0000256" key="5">
    <source>
        <dbReference type="ARBA" id="ARBA00023242"/>
    </source>
</evidence>
<dbReference type="EMBL" id="CAMAPF010000997">
    <property type="protein sequence ID" value="CAH9136964.1"/>
    <property type="molecule type" value="Genomic_DNA"/>
</dbReference>
<evidence type="ECO:0000256" key="4">
    <source>
        <dbReference type="ARBA" id="ARBA00023163"/>
    </source>
</evidence>
<keyword evidence="9" id="KW-1185">Reference proteome</keyword>
<keyword evidence="3" id="KW-0238">DNA-binding</keyword>
<feature type="domain" description="WRKY" evidence="7">
    <location>
        <begin position="146"/>
        <end position="209"/>
    </location>
</feature>
<dbReference type="GO" id="GO:0003700">
    <property type="term" value="F:DNA-binding transcription factor activity"/>
    <property type="evidence" value="ECO:0007669"/>
    <property type="project" value="InterPro"/>
</dbReference>
<evidence type="ECO:0000259" key="7">
    <source>
        <dbReference type="PROSITE" id="PS50811"/>
    </source>
</evidence>